<dbReference type="Pfam" id="PF07444">
    <property type="entry name" value="Ycf66_N"/>
    <property type="match status" value="1"/>
</dbReference>
<dbReference type="PRINTS" id="PR01217">
    <property type="entry name" value="PRICHEXTENSN"/>
</dbReference>
<feature type="compositionally biased region" description="Low complexity" evidence="1">
    <location>
        <begin position="110"/>
        <end position="130"/>
    </location>
</feature>
<evidence type="ECO:0000256" key="1">
    <source>
        <dbReference type="SAM" id="MobiDB-lite"/>
    </source>
</evidence>
<dbReference type="RefSeq" id="WP_013321542.1">
    <property type="nucleotide sequence ID" value="NC_014501.1"/>
</dbReference>
<evidence type="ECO:0000313" key="3">
    <source>
        <dbReference type="EMBL" id="ADN13435.1"/>
    </source>
</evidence>
<dbReference type="InterPro" id="IPR010004">
    <property type="entry name" value="Uncharacterised_Ycf66"/>
</dbReference>
<keyword evidence="4" id="KW-1185">Reference proteome</keyword>
<dbReference type="AlphaFoldDB" id="E0UJS4"/>
<feature type="region of interest" description="Disordered" evidence="1">
    <location>
        <begin position="105"/>
        <end position="130"/>
    </location>
</feature>
<dbReference type="OrthoDB" id="532877at2"/>
<feature type="region of interest" description="Disordered" evidence="1">
    <location>
        <begin position="351"/>
        <end position="438"/>
    </location>
</feature>
<dbReference type="eggNOG" id="COG3238">
    <property type="taxonomic scope" value="Bacteria"/>
</dbReference>
<feature type="compositionally biased region" description="Basic and acidic residues" evidence="1">
    <location>
        <begin position="414"/>
        <end position="438"/>
    </location>
</feature>
<feature type="compositionally biased region" description="Polar residues" evidence="1">
    <location>
        <begin position="287"/>
        <end position="296"/>
    </location>
</feature>
<gene>
    <name evidence="3" type="ordered locus">Cyan7822_1439</name>
</gene>
<protein>
    <submittedName>
        <fullName evidence="3">Ycf66 family protein</fullName>
    </submittedName>
</protein>
<proteinExistence type="predicted"/>
<feature type="region of interest" description="Disordered" evidence="1">
    <location>
        <begin position="192"/>
        <end position="312"/>
    </location>
</feature>
<keyword evidence="2" id="KW-0812">Transmembrane</keyword>
<accession>E0UJS4</accession>
<dbReference type="EMBL" id="CP002198">
    <property type="protein sequence ID" value="ADN13435.1"/>
    <property type="molecule type" value="Genomic_DNA"/>
</dbReference>
<dbReference type="HOGENOM" id="CLU_058968_0_0_3"/>
<dbReference type="KEGG" id="cyj:Cyan7822_1439"/>
<keyword evidence="2" id="KW-1133">Transmembrane helix</keyword>
<dbReference type="STRING" id="497965.Cyan7822_1439"/>
<feature type="compositionally biased region" description="Polar residues" evidence="1">
    <location>
        <begin position="358"/>
        <end position="368"/>
    </location>
</feature>
<reference evidence="4" key="1">
    <citation type="journal article" date="2011" name="MBio">
        <title>Novel metabolic attributes of the genus Cyanothece, comprising a group of unicellular nitrogen-fixing Cyanobacteria.</title>
        <authorList>
            <person name="Bandyopadhyay A."/>
            <person name="Elvitigala T."/>
            <person name="Welsh E."/>
            <person name="Stockel J."/>
            <person name="Liberton M."/>
            <person name="Min H."/>
            <person name="Sherman L.A."/>
            <person name="Pakrasi H.B."/>
        </authorList>
    </citation>
    <scope>NUCLEOTIDE SEQUENCE [LARGE SCALE GENOMIC DNA]</scope>
    <source>
        <strain evidence="4">PCC 7822</strain>
    </source>
</reference>
<dbReference type="Proteomes" id="UP000008206">
    <property type="component" value="Chromosome"/>
</dbReference>
<keyword evidence="2" id="KW-0472">Membrane</keyword>
<name>E0UJS4_GLOV7</name>
<organism evidence="3 4">
    <name type="scientific">Gloeothece verrucosa (strain PCC 7822)</name>
    <name type="common">Cyanothece sp. (strain PCC 7822)</name>
    <dbReference type="NCBI Taxonomy" id="497965"/>
    <lineage>
        <taxon>Bacteria</taxon>
        <taxon>Bacillati</taxon>
        <taxon>Cyanobacteriota</taxon>
        <taxon>Cyanophyceae</taxon>
        <taxon>Oscillatoriophycideae</taxon>
        <taxon>Chroococcales</taxon>
        <taxon>Aphanothecaceae</taxon>
        <taxon>Gloeothece</taxon>
        <taxon>Gloeothece verrucosa</taxon>
    </lineage>
</organism>
<sequence>MLPYILAIAIAVYSLILFSQAFFSPVIHRKDDFLWSGIGLFYALVLWLCAGLITGAVLLGQSAAVILIISFGWQIAKLRRAIAYPDQPVAEFSVVQWVQNRLGSPKAKKASPAPTPQETPQATPSPAAETFIPPENEAALASPSLSVTEDSTTETVAQEILETVTAENIETPVTVEPETEEEVFVVAQVEQPQPIPEETPKTLSEFPKKATVEDTTPAPTPPKTKQKKGFSWKNLFGFGKKPTAQPKPASKIQAIAQSEPEIEFDEPSNTTEPLEKTPSPSPLKDQPTPTAATPENSAEDEFETYVPDNHEETVIEAYRSPEEVTEETTDYVFEPFVADTTAETVIENQPELAKSEAEVNQPTPSPQEKVTPIVADTAAETVVENQPELAKSEAEVSEPTASFEEKVTPTQPVESKEIEPLTDKKESEVKEEKSDKTE</sequence>
<feature type="transmembrane region" description="Helical" evidence="2">
    <location>
        <begin position="39"/>
        <end position="72"/>
    </location>
</feature>
<evidence type="ECO:0000313" key="4">
    <source>
        <dbReference type="Proteomes" id="UP000008206"/>
    </source>
</evidence>
<evidence type="ECO:0000256" key="2">
    <source>
        <dbReference type="SAM" id="Phobius"/>
    </source>
</evidence>